<evidence type="ECO:0000259" key="6">
    <source>
        <dbReference type="Pfam" id="PF02866"/>
    </source>
</evidence>
<feature type="binding site" evidence="4">
    <location>
        <position position="121"/>
    </location>
    <ligand>
        <name>substrate</name>
    </ligand>
</feature>
<feature type="domain" description="Lactate/malate dehydrogenase C-terminal" evidence="6">
    <location>
        <begin position="148"/>
        <end position="312"/>
    </location>
</feature>
<dbReference type="InterPro" id="IPR001236">
    <property type="entry name" value="Lactate/malate_DH_N"/>
</dbReference>
<dbReference type="HAMAP" id="MF_00487">
    <property type="entry name" value="Malate_dehydrog_3"/>
    <property type="match status" value="1"/>
</dbReference>
<feature type="binding site" evidence="4">
    <location>
        <position position="83"/>
    </location>
    <ligand>
        <name>substrate</name>
    </ligand>
</feature>
<protein>
    <recommendedName>
        <fullName evidence="4">Malate dehydrogenase</fullName>
        <ecNumber evidence="4">1.1.1.37</ecNumber>
    </recommendedName>
</protein>
<evidence type="ECO:0000256" key="2">
    <source>
        <dbReference type="ARBA" id="ARBA00023002"/>
    </source>
</evidence>
<feature type="binding site" evidence="4">
    <location>
        <begin position="119"/>
        <end position="121"/>
    </location>
    <ligand>
        <name>NAD(+)</name>
        <dbReference type="ChEBI" id="CHEBI:57540"/>
    </ligand>
</feature>
<dbReference type="SUPFAM" id="SSF56327">
    <property type="entry name" value="LDH C-terminal domain-like"/>
    <property type="match status" value="1"/>
</dbReference>
<accession>A0ABX7Q0Y0</accession>
<feature type="active site" description="Proton acceptor" evidence="4">
    <location>
        <position position="176"/>
    </location>
</feature>
<dbReference type="InterPro" id="IPR022383">
    <property type="entry name" value="Lactate/malate_DH_C"/>
</dbReference>
<evidence type="ECO:0000259" key="5">
    <source>
        <dbReference type="Pfam" id="PF00056"/>
    </source>
</evidence>
<feature type="binding site" evidence="4">
    <location>
        <position position="34"/>
    </location>
    <ligand>
        <name>NAD(+)</name>
        <dbReference type="ChEBI" id="CHEBI:57540"/>
    </ligand>
</feature>
<dbReference type="NCBIfam" id="NF004863">
    <property type="entry name" value="PRK06223.1"/>
    <property type="match status" value="1"/>
</dbReference>
<evidence type="ECO:0000256" key="4">
    <source>
        <dbReference type="HAMAP-Rule" id="MF_00487"/>
    </source>
</evidence>
<dbReference type="CDD" id="cd01339">
    <property type="entry name" value="LDH-like_MDH"/>
    <property type="match status" value="1"/>
</dbReference>
<dbReference type="PANTHER" id="PTHR43128:SF16">
    <property type="entry name" value="L-LACTATE DEHYDROGENASE"/>
    <property type="match status" value="1"/>
</dbReference>
<keyword evidence="1 4" id="KW-0816">Tricarboxylic acid cycle</keyword>
<dbReference type="RefSeq" id="WP_207162696.1">
    <property type="nucleotide sequence ID" value="NZ_CP071382.1"/>
</dbReference>
<feature type="domain" description="Lactate/malate dehydrogenase N-terminal" evidence="5">
    <location>
        <begin position="5"/>
        <end position="143"/>
    </location>
</feature>
<dbReference type="PRINTS" id="PR00086">
    <property type="entry name" value="LLDHDRGNASE"/>
</dbReference>
<dbReference type="InterPro" id="IPR011275">
    <property type="entry name" value="Malate_DH_type3"/>
</dbReference>
<evidence type="ECO:0000256" key="3">
    <source>
        <dbReference type="ARBA" id="ARBA00023027"/>
    </source>
</evidence>
<evidence type="ECO:0000256" key="1">
    <source>
        <dbReference type="ARBA" id="ARBA00022532"/>
    </source>
</evidence>
<proteinExistence type="inferred from homology"/>
<feature type="binding site" evidence="4">
    <location>
        <position position="152"/>
    </location>
    <ligand>
        <name>substrate</name>
    </ligand>
</feature>
<dbReference type="PANTHER" id="PTHR43128">
    <property type="entry name" value="L-2-HYDROXYCARBOXYLATE DEHYDROGENASE (NAD(P)(+))"/>
    <property type="match status" value="1"/>
</dbReference>
<dbReference type="Proteomes" id="UP000663651">
    <property type="component" value="Chromosome"/>
</dbReference>
<feature type="binding site" evidence="4">
    <location>
        <position position="96"/>
    </location>
    <ligand>
        <name>NAD(+)</name>
        <dbReference type="ChEBI" id="CHEBI:57540"/>
    </ligand>
</feature>
<organism evidence="7 8">
    <name type="scientific">Geobacter benzoatilyticus</name>
    <dbReference type="NCBI Taxonomy" id="2815309"/>
    <lineage>
        <taxon>Bacteria</taxon>
        <taxon>Pseudomonadati</taxon>
        <taxon>Thermodesulfobacteriota</taxon>
        <taxon>Desulfuromonadia</taxon>
        <taxon>Geobacterales</taxon>
        <taxon>Geobacteraceae</taxon>
        <taxon>Geobacter</taxon>
    </lineage>
</organism>
<dbReference type="Gene3D" id="3.40.50.720">
    <property type="entry name" value="NAD(P)-binding Rossmann-like Domain"/>
    <property type="match status" value="1"/>
</dbReference>
<gene>
    <name evidence="4 7" type="primary">mdh</name>
    <name evidence="7" type="ORF">JZM60_12065</name>
</gene>
<sequence>MARKKIALIGGGQIGGVLAQLCALRELGDVVMYDIVEGLPQGKMLDIAEVGPVDSFDVNLKGTNSYEDIAGADVVIVTAGLPRKPGMSRDDLIEVNSKIMTQVAEGIKQYAPNSFVIVISNPLDAMVTLCQKVTGFPYNRVIGQAGVLDSSRFAAFIAWELGVSVKDVVAVTLGGHGDDMVPLVRYTSVCGIPVMELLERKYKDKAKAKEVMEAMVKRTRGAGGEVVALLKTGSAFYSPASAAIAMTEAILGDQKRVLPSCCYLQGEFGVNGYYVGVPAVLGANGVEQIIEFNLDAEEQAMMDKSVAAVKSLVDSLNLK</sequence>
<keyword evidence="2 4" id="KW-0560">Oxidoreductase</keyword>
<comment type="function">
    <text evidence="4">Catalyzes the reversible oxidation of malate to oxaloacetate.</text>
</comment>
<dbReference type="Pfam" id="PF02866">
    <property type="entry name" value="Ldh_1_C"/>
    <property type="match status" value="1"/>
</dbReference>
<dbReference type="Pfam" id="PF00056">
    <property type="entry name" value="Ldh_1_N"/>
    <property type="match status" value="1"/>
</dbReference>
<feature type="binding site" evidence="4">
    <location>
        <begin position="10"/>
        <end position="15"/>
    </location>
    <ligand>
        <name>NAD(+)</name>
        <dbReference type="ChEBI" id="CHEBI:57540"/>
    </ligand>
</feature>
<dbReference type="EMBL" id="CP071382">
    <property type="protein sequence ID" value="QSV44882.1"/>
    <property type="molecule type" value="Genomic_DNA"/>
</dbReference>
<dbReference type="SUPFAM" id="SSF51735">
    <property type="entry name" value="NAD(P)-binding Rossmann-fold domains"/>
    <property type="match status" value="1"/>
</dbReference>
<dbReference type="InterPro" id="IPR001557">
    <property type="entry name" value="L-lactate/malate_DH"/>
</dbReference>
<evidence type="ECO:0000313" key="7">
    <source>
        <dbReference type="EMBL" id="QSV44882.1"/>
    </source>
</evidence>
<keyword evidence="8" id="KW-1185">Reference proteome</keyword>
<dbReference type="EC" id="1.1.1.37" evidence="4"/>
<dbReference type="Gene3D" id="3.90.110.10">
    <property type="entry name" value="Lactate dehydrogenase/glycoside hydrolase, family 4, C-terminal"/>
    <property type="match status" value="1"/>
</dbReference>
<dbReference type="PIRSF" id="PIRSF000102">
    <property type="entry name" value="Lac_mal_DH"/>
    <property type="match status" value="1"/>
</dbReference>
<feature type="binding site" evidence="4">
    <location>
        <position position="89"/>
    </location>
    <ligand>
        <name>substrate</name>
    </ligand>
</feature>
<reference evidence="7 8" key="1">
    <citation type="submission" date="2021-03" db="EMBL/GenBank/DDBJ databases">
        <title>Geobacter metallireducens gen. nov. sp. nov., a microorganism capable of coupling the complete oxidation of organic compounds to the reduction of iron and other metals.</title>
        <authorList>
            <person name="Li Y."/>
        </authorList>
    </citation>
    <scope>NUCLEOTIDE SEQUENCE [LARGE SCALE GENOMIC DNA]</scope>
    <source>
        <strain evidence="7 8">Jerry-YX</strain>
    </source>
</reference>
<comment type="catalytic activity">
    <reaction evidence="4">
        <text>(S)-malate + NAD(+) = oxaloacetate + NADH + H(+)</text>
        <dbReference type="Rhea" id="RHEA:21432"/>
        <dbReference type="ChEBI" id="CHEBI:15378"/>
        <dbReference type="ChEBI" id="CHEBI:15589"/>
        <dbReference type="ChEBI" id="CHEBI:16452"/>
        <dbReference type="ChEBI" id="CHEBI:57540"/>
        <dbReference type="ChEBI" id="CHEBI:57945"/>
        <dbReference type="EC" id="1.1.1.37"/>
    </reaction>
</comment>
<keyword evidence="3 4" id="KW-0520">NAD</keyword>
<comment type="similarity">
    <text evidence="4">Belongs to the LDH/MDH superfamily. MDH type 3 family.</text>
</comment>
<dbReference type="GO" id="GO:0030060">
    <property type="term" value="F:L-malate dehydrogenase (NAD+) activity"/>
    <property type="evidence" value="ECO:0007669"/>
    <property type="project" value="UniProtKB-EC"/>
</dbReference>
<name>A0ABX7Q0Y0_9BACT</name>
<dbReference type="InterPro" id="IPR015955">
    <property type="entry name" value="Lactate_DH/Glyco_Ohase_4_C"/>
</dbReference>
<dbReference type="NCBIfam" id="TIGR01763">
    <property type="entry name" value="MalateDH_bact"/>
    <property type="match status" value="1"/>
</dbReference>
<dbReference type="InterPro" id="IPR036291">
    <property type="entry name" value="NAD(P)-bd_dom_sf"/>
</dbReference>
<evidence type="ECO:0000313" key="8">
    <source>
        <dbReference type="Proteomes" id="UP000663651"/>
    </source>
</evidence>